<organism evidence="1 2">
    <name type="scientific">Paenibacillus sacheonensis</name>
    <dbReference type="NCBI Taxonomy" id="742054"/>
    <lineage>
        <taxon>Bacteria</taxon>
        <taxon>Bacillati</taxon>
        <taxon>Bacillota</taxon>
        <taxon>Bacilli</taxon>
        <taxon>Bacillales</taxon>
        <taxon>Paenibacillaceae</taxon>
        <taxon>Paenibacillus</taxon>
    </lineage>
</organism>
<comment type="caution">
    <text evidence="1">The sequence shown here is derived from an EMBL/GenBank/DDBJ whole genome shotgun (WGS) entry which is preliminary data.</text>
</comment>
<dbReference type="EMBL" id="JAAAMU010000017">
    <property type="protein sequence ID" value="NBC72187.1"/>
    <property type="molecule type" value="Genomic_DNA"/>
</dbReference>
<dbReference type="RefSeq" id="WP_161702926.1">
    <property type="nucleotide sequence ID" value="NZ_JAAAMU010000017.1"/>
</dbReference>
<dbReference type="Proteomes" id="UP000558113">
    <property type="component" value="Unassembled WGS sequence"/>
</dbReference>
<sequence length="64" mass="7411">MQQLAKTSELVAGVYSEETMYKGIREMAEANYIRMTMIVMNDLLVQRAFLGQEERHLELMEGVL</sequence>
<dbReference type="AlphaFoldDB" id="A0A7X4YTA7"/>
<evidence type="ECO:0000313" key="1">
    <source>
        <dbReference type="EMBL" id="NBC72187.1"/>
    </source>
</evidence>
<gene>
    <name evidence="1" type="ORF">GT003_24580</name>
</gene>
<reference evidence="1 2" key="1">
    <citation type="submission" date="2020-01" db="EMBL/GenBank/DDBJ databases">
        <title>Paenibacillus soybeanensis sp. nov. isolated from the nodules of soybean (Glycine max(L.) Merr).</title>
        <authorList>
            <person name="Wang H."/>
        </authorList>
    </citation>
    <scope>NUCLEOTIDE SEQUENCE [LARGE SCALE GENOMIC DNA]</scope>
    <source>
        <strain evidence="1 2">DSM 23054</strain>
    </source>
</reference>
<dbReference type="OrthoDB" id="9980091at2"/>
<proteinExistence type="predicted"/>
<accession>A0A7X4YTA7</accession>
<protein>
    <submittedName>
        <fullName evidence="1">Uncharacterized protein</fullName>
    </submittedName>
</protein>
<keyword evidence="2" id="KW-1185">Reference proteome</keyword>
<name>A0A7X4YTA7_9BACL</name>
<evidence type="ECO:0000313" key="2">
    <source>
        <dbReference type="Proteomes" id="UP000558113"/>
    </source>
</evidence>